<dbReference type="EMBL" id="CP034337">
    <property type="protein sequence ID" value="AZL74516.1"/>
    <property type="molecule type" value="Genomic_DNA"/>
</dbReference>
<dbReference type="RefSeq" id="WP_125464575.1">
    <property type="nucleotide sequence ID" value="NZ_CP034337.1"/>
</dbReference>
<name>A0ABN5TKA1_9PSED</name>
<gene>
    <name evidence="1" type="ORF">EI693_16140</name>
</gene>
<protein>
    <recommendedName>
        <fullName evidence="3">Phage tail protein</fullName>
    </recommendedName>
</protein>
<accession>A0ABN5TKA1</accession>
<organism evidence="1 2">
    <name type="scientific">Pseudomonas oryziphila</name>
    <dbReference type="NCBI Taxonomy" id="2894079"/>
    <lineage>
        <taxon>Bacteria</taxon>
        <taxon>Pseudomonadati</taxon>
        <taxon>Pseudomonadota</taxon>
        <taxon>Gammaproteobacteria</taxon>
        <taxon>Pseudomonadales</taxon>
        <taxon>Pseudomonadaceae</taxon>
        <taxon>Pseudomonas</taxon>
    </lineage>
</organism>
<proteinExistence type="predicted"/>
<evidence type="ECO:0000313" key="2">
    <source>
        <dbReference type="Proteomes" id="UP000272622"/>
    </source>
</evidence>
<keyword evidence="2" id="KW-1185">Reference proteome</keyword>
<reference evidence="1 2" key="1">
    <citation type="submission" date="2018-12" db="EMBL/GenBank/DDBJ databases">
        <authorList>
            <person name="Li S."/>
            <person name="Yang R."/>
            <person name="Chen G."/>
            <person name="Zou L."/>
            <person name="Zhang C."/>
            <person name="Chen Y."/>
            <person name="Liu Z."/>
            <person name="Li Y."/>
            <person name="Yan Y."/>
            <person name="Huang M."/>
            <person name="Chen T."/>
        </authorList>
    </citation>
    <scope>NUCLEOTIDE SEQUENCE [LARGE SCALE GENOMIC DNA]</scope>
    <source>
        <strain evidence="1 2">2014</strain>
    </source>
</reference>
<dbReference type="Proteomes" id="UP000272622">
    <property type="component" value="Chromosome"/>
</dbReference>
<evidence type="ECO:0000313" key="1">
    <source>
        <dbReference type="EMBL" id="AZL74516.1"/>
    </source>
</evidence>
<sequence length="455" mass="47007">MDYPESLPNAGLVGGKFVDEDPVAGTPGSLIPAAWGNAVTDEIIAVIEAAGLAPDEEDSAQLVKAIRLLQQGAVGGYASDTGVANAYAATYAPAVSALADGMVLRIKVANTNTGPATFSPNGLPAKPVLSLHHAALVAGDMTAGRVAWLQYSATLASWVSVLTTPVPEATAAQKGIVRLATPAEAAARQRNDVALTPSSLGFPPGFIYGLTTANNAAAPNTTIDLAPGAARSSDDSVDIKLTSTTRGILQSSGAWAAGDNQNKLDSGARAANTWYHPFVMRRTSDGQADHLWSASLTAPTVPPGYDSATRLKGRSIKTDGAGNIVPFINTGNSTTFKSLQQDMFVTNVATTSYTLTVSVPPGVRVRARFYARTQGESSVIYVRSPEAAAAVLGNTATDAFVGGIGTSNDATSNENVSGYCESLTNQSAQVVAQVFGYVGYNVLRASLHTIGWTED</sequence>
<evidence type="ECO:0008006" key="3">
    <source>
        <dbReference type="Google" id="ProtNLM"/>
    </source>
</evidence>